<organism evidence="2 3">
    <name type="scientific">Candidatus Fimihabitans intestinipullorum</name>
    <dbReference type="NCBI Taxonomy" id="2840820"/>
    <lineage>
        <taxon>Bacteria</taxon>
        <taxon>Bacillati</taxon>
        <taxon>Mycoplasmatota</taxon>
        <taxon>Mycoplasmatota incertae sedis</taxon>
        <taxon>Candidatus Fimihabitans</taxon>
    </lineage>
</organism>
<dbReference type="Proteomes" id="UP000824087">
    <property type="component" value="Unassembled WGS sequence"/>
</dbReference>
<feature type="transmembrane region" description="Helical" evidence="1">
    <location>
        <begin position="7"/>
        <end position="28"/>
    </location>
</feature>
<evidence type="ECO:0000313" key="3">
    <source>
        <dbReference type="Proteomes" id="UP000824087"/>
    </source>
</evidence>
<dbReference type="AlphaFoldDB" id="A0A9D1HUE0"/>
<dbReference type="EMBL" id="DVML01000008">
    <property type="protein sequence ID" value="HIU22212.1"/>
    <property type="molecule type" value="Genomic_DNA"/>
</dbReference>
<feature type="transmembrane region" description="Helical" evidence="1">
    <location>
        <begin position="105"/>
        <end position="124"/>
    </location>
</feature>
<name>A0A9D1HUE0_9BACT</name>
<feature type="transmembrane region" description="Helical" evidence="1">
    <location>
        <begin position="136"/>
        <end position="157"/>
    </location>
</feature>
<keyword evidence="1" id="KW-1133">Transmembrane helix</keyword>
<proteinExistence type="predicted"/>
<feature type="transmembrane region" description="Helical" evidence="1">
    <location>
        <begin position="77"/>
        <end position="99"/>
    </location>
</feature>
<feature type="transmembrane region" description="Helical" evidence="1">
    <location>
        <begin position="48"/>
        <end position="65"/>
    </location>
</feature>
<sequence length="178" mass="21296">MKQKKKIWFYIIGTFLLAFPFHFGYDIFPNPVNAIFFPVNESIWEHMKMLFTAYLWFGVIEYPLLKHFRQDTKNEWFALWICSLLIIPIFLLLFLPIYSIIGEQMIVTIVLMFIAIAITKRIQFQLLDRVHDYRNLNILTLILVVISYVIFALLTFYPPRASLFRDPQNDTYGITEKR</sequence>
<reference evidence="2" key="1">
    <citation type="submission" date="2020-10" db="EMBL/GenBank/DDBJ databases">
        <authorList>
            <person name="Gilroy R."/>
        </authorList>
    </citation>
    <scope>NUCLEOTIDE SEQUENCE</scope>
    <source>
        <strain evidence="2">CHK197-8231</strain>
    </source>
</reference>
<dbReference type="Pfam" id="PF20122">
    <property type="entry name" value="DUF6512"/>
    <property type="match status" value="1"/>
</dbReference>
<keyword evidence="1" id="KW-0472">Membrane</keyword>
<accession>A0A9D1HUE0</accession>
<evidence type="ECO:0000256" key="1">
    <source>
        <dbReference type="SAM" id="Phobius"/>
    </source>
</evidence>
<dbReference type="InterPro" id="IPR045407">
    <property type="entry name" value="DUF6512"/>
</dbReference>
<keyword evidence="1" id="KW-0812">Transmembrane</keyword>
<evidence type="ECO:0000313" key="2">
    <source>
        <dbReference type="EMBL" id="HIU22212.1"/>
    </source>
</evidence>
<comment type="caution">
    <text evidence="2">The sequence shown here is derived from an EMBL/GenBank/DDBJ whole genome shotgun (WGS) entry which is preliminary data.</text>
</comment>
<protein>
    <submittedName>
        <fullName evidence="2">Uncharacterized protein</fullName>
    </submittedName>
</protein>
<reference evidence="2" key="2">
    <citation type="journal article" date="2021" name="PeerJ">
        <title>Extensive microbial diversity within the chicken gut microbiome revealed by metagenomics and culture.</title>
        <authorList>
            <person name="Gilroy R."/>
            <person name="Ravi A."/>
            <person name="Getino M."/>
            <person name="Pursley I."/>
            <person name="Horton D.L."/>
            <person name="Alikhan N.F."/>
            <person name="Baker D."/>
            <person name="Gharbi K."/>
            <person name="Hall N."/>
            <person name="Watson M."/>
            <person name="Adriaenssens E.M."/>
            <person name="Foster-Nyarko E."/>
            <person name="Jarju S."/>
            <person name="Secka A."/>
            <person name="Antonio M."/>
            <person name="Oren A."/>
            <person name="Chaudhuri R.R."/>
            <person name="La Ragione R."/>
            <person name="Hildebrand F."/>
            <person name="Pallen M.J."/>
        </authorList>
    </citation>
    <scope>NUCLEOTIDE SEQUENCE</scope>
    <source>
        <strain evidence="2">CHK197-8231</strain>
    </source>
</reference>
<gene>
    <name evidence="2" type="ORF">IAD49_01385</name>
</gene>